<feature type="region of interest" description="Disordered" evidence="1">
    <location>
        <begin position="108"/>
        <end position="129"/>
    </location>
</feature>
<feature type="compositionally biased region" description="Basic and acidic residues" evidence="1">
    <location>
        <begin position="120"/>
        <end position="129"/>
    </location>
</feature>
<evidence type="ECO:0000313" key="2">
    <source>
        <dbReference type="EMBL" id="KAH7951228.1"/>
    </source>
</evidence>
<dbReference type="AlphaFoldDB" id="A0A9D4PQW9"/>
<proteinExistence type="predicted"/>
<accession>A0A9D4PQW9</accession>
<keyword evidence="3" id="KW-1185">Reference proteome</keyword>
<reference evidence="2" key="2">
    <citation type="submission" date="2021-09" db="EMBL/GenBank/DDBJ databases">
        <authorList>
            <person name="Jia N."/>
            <person name="Wang J."/>
            <person name="Shi W."/>
            <person name="Du L."/>
            <person name="Sun Y."/>
            <person name="Zhan W."/>
            <person name="Jiang J."/>
            <person name="Wang Q."/>
            <person name="Zhang B."/>
            <person name="Ji P."/>
            <person name="Sakyi L.B."/>
            <person name="Cui X."/>
            <person name="Yuan T."/>
            <person name="Jiang B."/>
            <person name="Yang W."/>
            <person name="Lam T.T.-Y."/>
            <person name="Chang Q."/>
            <person name="Ding S."/>
            <person name="Wang X."/>
            <person name="Zhu J."/>
            <person name="Ruan X."/>
            <person name="Zhao L."/>
            <person name="Wei J."/>
            <person name="Que T."/>
            <person name="Du C."/>
            <person name="Cheng J."/>
            <person name="Dai P."/>
            <person name="Han X."/>
            <person name="Huang E."/>
            <person name="Gao Y."/>
            <person name="Liu J."/>
            <person name="Shao H."/>
            <person name="Ye R."/>
            <person name="Li L."/>
            <person name="Wei W."/>
            <person name="Wang X."/>
            <person name="Wang C."/>
            <person name="Huo Q."/>
            <person name="Li W."/>
            <person name="Guo W."/>
            <person name="Chen H."/>
            <person name="Chen S."/>
            <person name="Zhou L."/>
            <person name="Zhou L."/>
            <person name="Ni X."/>
            <person name="Tian J."/>
            <person name="Zhou Y."/>
            <person name="Sheng Y."/>
            <person name="Liu T."/>
            <person name="Pan Y."/>
            <person name="Xia L."/>
            <person name="Li J."/>
            <person name="Zhao F."/>
            <person name="Cao W."/>
        </authorList>
    </citation>
    <scope>NUCLEOTIDE SEQUENCE</scope>
    <source>
        <strain evidence="2">Rsan-2018</strain>
        <tissue evidence="2">Larvae</tissue>
    </source>
</reference>
<organism evidence="2 3">
    <name type="scientific">Rhipicephalus sanguineus</name>
    <name type="common">Brown dog tick</name>
    <name type="synonym">Ixodes sanguineus</name>
    <dbReference type="NCBI Taxonomy" id="34632"/>
    <lineage>
        <taxon>Eukaryota</taxon>
        <taxon>Metazoa</taxon>
        <taxon>Ecdysozoa</taxon>
        <taxon>Arthropoda</taxon>
        <taxon>Chelicerata</taxon>
        <taxon>Arachnida</taxon>
        <taxon>Acari</taxon>
        <taxon>Parasitiformes</taxon>
        <taxon>Ixodida</taxon>
        <taxon>Ixodoidea</taxon>
        <taxon>Ixodidae</taxon>
        <taxon>Rhipicephalinae</taxon>
        <taxon>Rhipicephalus</taxon>
        <taxon>Rhipicephalus</taxon>
    </lineage>
</organism>
<dbReference type="EMBL" id="JABSTV010001251">
    <property type="protein sequence ID" value="KAH7951228.1"/>
    <property type="molecule type" value="Genomic_DNA"/>
</dbReference>
<name>A0A9D4PQW9_RHISA</name>
<sequence length="129" mass="13690">MYGKIYRIEGDDITGETTRLLRGPLPTRRRAAASAAGGDQLAVAFAQRGGGDFFIRAADGGLGRGGPDSSTAAAPKADLDARGLVPKARTSCAMRGLLPSPLDRTRLVRSSCRRLSRVPRPRDGRTPSR</sequence>
<evidence type="ECO:0000313" key="3">
    <source>
        <dbReference type="Proteomes" id="UP000821837"/>
    </source>
</evidence>
<gene>
    <name evidence="2" type="ORF">HPB52_006973</name>
</gene>
<dbReference type="Proteomes" id="UP000821837">
    <property type="component" value="Chromosome 5"/>
</dbReference>
<comment type="caution">
    <text evidence="2">The sequence shown here is derived from an EMBL/GenBank/DDBJ whole genome shotgun (WGS) entry which is preliminary data.</text>
</comment>
<reference evidence="2" key="1">
    <citation type="journal article" date="2020" name="Cell">
        <title>Large-Scale Comparative Analyses of Tick Genomes Elucidate Their Genetic Diversity and Vector Capacities.</title>
        <authorList>
            <consortium name="Tick Genome and Microbiome Consortium (TIGMIC)"/>
            <person name="Jia N."/>
            <person name="Wang J."/>
            <person name="Shi W."/>
            <person name="Du L."/>
            <person name="Sun Y."/>
            <person name="Zhan W."/>
            <person name="Jiang J.F."/>
            <person name="Wang Q."/>
            <person name="Zhang B."/>
            <person name="Ji P."/>
            <person name="Bell-Sakyi L."/>
            <person name="Cui X.M."/>
            <person name="Yuan T.T."/>
            <person name="Jiang B.G."/>
            <person name="Yang W.F."/>
            <person name="Lam T.T."/>
            <person name="Chang Q.C."/>
            <person name="Ding S.J."/>
            <person name="Wang X.J."/>
            <person name="Zhu J.G."/>
            <person name="Ruan X.D."/>
            <person name="Zhao L."/>
            <person name="Wei J.T."/>
            <person name="Ye R.Z."/>
            <person name="Que T.C."/>
            <person name="Du C.H."/>
            <person name="Zhou Y.H."/>
            <person name="Cheng J.X."/>
            <person name="Dai P.F."/>
            <person name="Guo W.B."/>
            <person name="Han X.H."/>
            <person name="Huang E.J."/>
            <person name="Li L.F."/>
            <person name="Wei W."/>
            <person name="Gao Y.C."/>
            <person name="Liu J.Z."/>
            <person name="Shao H.Z."/>
            <person name="Wang X."/>
            <person name="Wang C.C."/>
            <person name="Yang T.C."/>
            <person name="Huo Q.B."/>
            <person name="Li W."/>
            <person name="Chen H.Y."/>
            <person name="Chen S.E."/>
            <person name="Zhou L.G."/>
            <person name="Ni X.B."/>
            <person name="Tian J.H."/>
            <person name="Sheng Y."/>
            <person name="Liu T."/>
            <person name="Pan Y.S."/>
            <person name="Xia L.Y."/>
            <person name="Li J."/>
            <person name="Zhao F."/>
            <person name="Cao W.C."/>
        </authorList>
    </citation>
    <scope>NUCLEOTIDE SEQUENCE</scope>
    <source>
        <strain evidence="2">Rsan-2018</strain>
    </source>
</reference>
<protein>
    <submittedName>
        <fullName evidence="2">Uncharacterized protein</fullName>
    </submittedName>
</protein>
<evidence type="ECO:0000256" key="1">
    <source>
        <dbReference type="SAM" id="MobiDB-lite"/>
    </source>
</evidence>